<dbReference type="InterPro" id="IPR005119">
    <property type="entry name" value="LysR_subst-bd"/>
</dbReference>
<dbReference type="InterPro" id="IPR036390">
    <property type="entry name" value="WH_DNA-bd_sf"/>
</dbReference>
<keyword evidence="7" id="KW-1185">Reference proteome</keyword>
<evidence type="ECO:0000259" key="5">
    <source>
        <dbReference type="PROSITE" id="PS50931"/>
    </source>
</evidence>
<evidence type="ECO:0000256" key="1">
    <source>
        <dbReference type="ARBA" id="ARBA00009437"/>
    </source>
</evidence>
<dbReference type="InterPro" id="IPR000847">
    <property type="entry name" value="LysR_HTH_N"/>
</dbReference>
<evidence type="ECO:0000256" key="3">
    <source>
        <dbReference type="ARBA" id="ARBA00023125"/>
    </source>
</evidence>
<dbReference type="SUPFAM" id="SSF46785">
    <property type="entry name" value="Winged helix' DNA-binding domain"/>
    <property type="match status" value="1"/>
</dbReference>
<dbReference type="Gene3D" id="3.40.190.10">
    <property type="entry name" value="Periplasmic binding protein-like II"/>
    <property type="match status" value="1"/>
</dbReference>
<keyword evidence="2" id="KW-0805">Transcription regulation</keyword>
<dbReference type="PROSITE" id="PS50931">
    <property type="entry name" value="HTH_LYSR"/>
    <property type="match status" value="1"/>
</dbReference>
<dbReference type="Pfam" id="PF00126">
    <property type="entry name" value="HTH_1"/>
    <property type="match status" value="1"/>
</dbReference>
<dbReference type="InterPro" id="IPR050176">
    <property type="entry name" value="LTTR"/>
</dbReference>
<sequence>MGSLMDIDRARTFLEIVHTGSFLKASERLHITQTTVSARIRTLEEALGRRLFVRTRNGAALTAAGREFERFAQSFVQVWERARQQLTVPPGRTSVVAVGGEMSLWNPLLLDWLVWMKGNCPEIAIHAAVGMPDQLLEQLRTGVLDIAVLYAPKLMPGFKVELVEEERLVLVRRPAGPQESVAPDYVHVDWGPRFAGQGGFGPAGFAEPALKVDFGPLALHYILRTGGMGYFRKGTVAPHLAAGDLERVEDAPEFPYPAYAVYPEAAGARRDVEEALRGLRQVSP</sequence>
<dbReference type="InterPro" id="IPR036388">
    <property type="entry name" value="WH-like_DNA-bd_sf"/>
</dbReference>
<keyword evidence="3" id="KW-0238">DNA-binding</keyword>
<protein>
    <submittedName>
        <fullName evidence="6">LysR family transcriptional regulator</fullName>
    </submittedName>
</protein>
<dbReference type="Pfam" id="PF03466">
    <property type="entry name" value="LysR_substrate"/>
    <property type="match status" value="1"/>
</dbReference>
<organism evidence="6 7">
    <name type="scientific">Shinella yambaruensis</name>
    <dbReference type="NCBI Taxonomy" id="415996"/>
    <lineage>
        <taxon>Bacteria</taxon>
        <taxon>Pseudomonadati</taxon>
        <taxon>Pseudomonadota</taxon>
        <taxon>Alphaproteobacteria</taxon>
        <taxon>Hyphomicrobiales</taxon>
        <taxon>Rhizobiaceae</taxon>
        <taxon>Shinella</taxon>
    </lineage>
</organism>
<evidence type="ECO:0000256" key="4">
    <source>
        <dbReference type="ARBA" id="ARBA00023163"/>
    </source>
</evidence>
<dbReference type="PANTHER" id="PTHR30579:SF8">
    <property type="entry name" value="HTH-TYPE TRANSCRIPTIONAL REGULATOR HDFR"/>
    <property type="match status" value="1"/>
</dbReference>
<feature type="domain" description="HTH lysR-type" evidence="5">
    <location>
        <begin position="5"/>
        <end position="62"/>
    </location>
</feature>
<comment type="caution">
    <text evidence="6">The sequence shown here is derived from an EMBL/GenBank/DDBJ whole genome shotgun (WGS) entry which is preliminary data.</text>
</comment>
<evidence type="ECO:0000256" key="2">
    <source>
        <dbReference type="ARBA" id="ARBA00023015"/>
    </source>
</evidence>
<reference evidence="7" key="1">
    <citation type="journal article" date="2019" name="Int. J. Syst. Evol. Microbiol.">
        <title>The Global Catalogue of Microorganisms (GCM) 10K type strain sequencing project: providing services to taxonomists for standard genome sequencing and annotation.</title>
        <authorList>
            <consortium name="The Broad Institute Genomics Platform"/>
            <consortium name="The Broad Institute Genome Sequencing Center for Infectious Disease"/>
            <person name="Wu L."/>
            <person name="Ma J."/>
        </authorList>
    </citation>
    <scope>NUCLEOTIDE SEQUENCE [LARGE SCALE GENOMIC DNA]</scope>
    <source>
        <strain evidence="7">NBRC 102122</strain>
    </source>
</reference>
<dbReference type="PRINTS" id="PR00039">
    <property type="entry name" value="HTHLYSR"/>
</dbReference>
<dbReference type="Gene3D" id="1.10.10.10">
    <property type="entry name" value="Winged helix-like DNA-binding domain superfamily/Winged helix DNA-binding domain"/>
    <property type="match status" value="1"/>
</dbReference>
<name>A0ABQ5ZVE6_9HYPH</name>
<dbReference type="SUPFAM" id="SSF53850">
    <property type="entry name" value="Periplasmic binding protein-like II"/>
    <property type="match status" value="1"/>
</dbReference>
<gene>
    <name evidence="6" type="ORF">GCM10007923_58710</name>
</gene>
<accession>A0ABQ5ZVE6</accession>
<evidence type="ECO:0000313" key="6">
    <source>
        <dbReference type="EMBL" id="GLR54652.1"/>
    </source>
</evidence>
<dbReference type="EMBL" id="BSOP01000057">
    <property type="protein sequence ID" value="GLR54652.1"/>
    <property type="molecule type" value="Genomic_DNA"/>
</dbReference>
<dbReference type="Proteomes" id="UP001156702">
    <property type="component" value="Unassembled WGS sequence"/>
</dbReference>
<evidence type="ECO:0000313" key="7">
    <source>
        <dbReference type="Proteomes" id="UP001156702"/>
    </source>
</evidence>
<keyword evidence="4" id="KW-0804">Transcription</keyword>
<proteinExistence type="inferred from homology"/>
<comment type="similarity">
    <text evidence="1">Belongs to the LysR transcriptional regulatory family.</text>
</comment>
<dbReference type="PANTHER" id="PTHR30579">
    <property type="entry name" value="TRANSCRIPTIONAL REGULATOR"/>
    <property type="match status" value="1"/>
</dbReference>